<dbReference type="GO" id="GO:0016747">
    <property type="term" value="F:acyltransferase activity, transferring groups other than amino-acyl groups"/>
    <property type="evidence" value="ECO:0007669"/>
    <property type="project" value="InterPro"/>
</dbReference>
<name>A0A1M7SF27_FERGO</name>
<dbReference type="EMBL" id="FRDJ01000003">
    <property type="protein sequence ID" value="SHN57050.1"/>
    <property type="molecule type" value="Genomic_DNA"/>
</dbReference>
<accession>A0A1M7SF27</accession>
<dbReference type="STRING" id="1121883.SAMN02745226_00844"/>
<dbReference type="CDD" id="cd04301">
    <property type="entry name" value="NAT_SF"/>
    <property type="match status" value="1"/>
</dbReference>
<keyword evidence="2" id="KW-0808">Transferase</keyword>
<dbReference type="PANTHER" id="PTHR43415:SF3">
    <property type="entry name" value="GNAT-FAMILY ACETYLTRANSFERASE"/>
    <property type="match status" value="1"/>
</dbReference>
<proteinExistence type="predicted"/>
<dbReference type="RefSeq" id="WP_072758650.1">
    <property type="nucleotide sequence ID" value="NZ_FRDJ01000003.1"/>
</dbReference>
<reference evidence="3" key="1">
    <citation type="submission" date="2016-12" db="EMBL/GenBank/DDBJ databases">
        <authorList>
            <person name="Varghese N."/>
            <person name="Submissions S."/>
        </authorList>
    </citation>
    <scope>NUCLEOTIDE SEQUENCE [LARGE SCALE GENOMIC DNA]</scope>
    <source>
        <strain evidence="3">DSM 13020</strain>
    </source>
</reference>
<dbReference type="PANTHER" id="PTHR43415">
    <property type="entry name" value="SPERMIDINE N(1)-ACETYLTRANSFERASE"/>
    <property type="match status" value="1"/>
</dbReference>
<dbReference type="Gene3D" id="3.40.630.30">
    <property type="match status" value="1"/>
</dbReference>
<dbReference type="Proteomes" id="UP000184207">
    <property type="component" value="Unassembled WGS sequence"/>
</dbReference>
<evidence type="ECO:0000313" key="2">
    <source>
        <dbReference type="EMBL" id="SHN57050.1"/>
    </source>
</evidence>
<dbReference type="PROSITE" id="PS51186">
    <property type="entry name" value="GNAT"/>
    <property type="match status" value="1"/>
</dbReference>
<dbReference type="OrthoDB" id="948250at2"/>
<dbReference type="SUPFAM" id="SSF55729">
    <property type="entry name" value="Acyl-CoA N-acyltransferases (Nat)"/>
    <property type="match status" value="1"/>
</dbReference>
<keyword evidence="3" id="KW-1185">Reference proteome</keyword>
<feature type="domain" description="N-acetyltransferase" evidence="1">
    <location>
        <begin position="20"/>
        <end position="187"/>
    </location>
</feature>
<evidence type="ECO:0000259" key="1">
    <source>
        <dbReference type="PROSITE" id="PS51186"/>
    </source>
</evidence>
<gene>
    <name evidence="2" type="ORF">SAMN02745226_00844</name>
</gene>
<evidence type="ECO:0000313" key="3">
    <source>
        <dbReference type="Proteomes" id="UP000184207"/>
    </source>
</evidence>
<organism evidence="2 3">
    <name type="scientific">Fervidobacterium gondwanense DSM 13020</name>
    <dbReference type="NCBI Taxonomy" id="1121883"/>
    <lineage>
        <taxon>Bacteria</taxon>
        <taxon>Thermotogati</taxon>
        <taxon>Thermotogota</taxon>
        <taxon>Thermotogae</taxon>
        <taxon>Thermotogales</taxon>
        <taxon>Fervidobacteriaceae</taxon>
        <taxon>Fervidobacterium</taxon>
    </lineage>
</organism>
<sequence>MPYTSNSTNKIELPTYFGDFLIRQVTSDDIEKAYEMRKNVALESDTILSSPEEITIDGMRSWINSWLQAERKLFVVVEDVKNSNIIVGQLWVWFLDTKKKTSHIAEFGLEILNNYRGQGIGTKLTELAIAWAISKGAKRIEAETLEKNIPMRRIFDKFGFEQEGIKKSYLNVNGSYENAVMYSLIID</sequence>
<dbReference type="InterPro" id="IPR000182">
    <property type="entry name" value="GNAT_dom"/>
</dbReference>
<dbReference type="InterPro" id="IPR016181">
    <property type="entry name" value="Acyl_CoA_acyltransferase"/>
</dbReference>
<protein>
    <submittedName>
        <fullName evidence="2">Protein N-acetyltransferase, RimJ/RimL family</fullName>
    </submittedName>
</protein>
<dbReference type="AlphaFoldDB" id="A0A1M7SF27"/>
<dbReference type="Pfam" id="PF13302">
    <property type="entry name" value="Acetyltransf_3"/>
    <property type="match status" value="1"/>
</dbReference>